<accession>J9FNT9</accession>
<gene>
    <name evidence="1" type="ORF">EVA_15770</name>
</gene>
<comment type="caution">
    <text evidence="1">The sequence shown here is derived from an EMBL/GenBank/DDBJ whole genome shotgun (WGS) entry which is preliminary data.</text>
</comment>
<protein>
    <submittedName>
        <fullName evidence="1">Uncharacterized protein</fullName>
    </submittedName>
</protein>
<organism evidence="1">
    <name type="scientific">gut metagenome</name>
    <dbReference type="NCBI Taxonomy" id="749906"/>
    <lineage>
        <taxon>unclassified sequences</taxon>
        <taxon>metagenomes</taxon>
        <taxon>organismal metagenomes</taxon>
    </lineage>
</organism>
<dbReference type="EMBL" id="AMCI01005445">
    <property type="protein sequence ID" value="EJW96123.1"/>
    <property type="molecule type" value="Genomic_DNA"/>
</dbReference>
<evidence type="ECO:0000313" key="1">
    <source>
        <dbReference type="EMBL" id="EJW96123.1"/>
    </source>
</evidence>
<name>J9FNT9_9ZZZZ</name>
<proteinExistence type="predicted"/>
<reference evidence="1" key="1">
    <citation type="journal article" date="2012" name="PLoS ONE">
        <title>Gene sets for utilization of primary and secondary nutrition supplies in the distal gut of endangered iberian lynx.</title>
        <authorList>
            <person name="Alcaide M."/>
            <person name="Messina E."/>
            <person name="Richter M."/>
            <person name="Bargiela R."/>
            <person name="Peplies J."/>
            <person name="Huws S.A."/>
            <person name="Newbold C.J."/>
            <person name="Golyshin P.N."/>
            <person name="Simon M.A."/>
            <person name="Lopez G."/>
            <person name="Yakimov M.M."/>
            <person name="Ferrer M."/>
        </authorList>
    </citation>
    <scope>NUCLEOTIDE SEQUENCE</scope>
</reference>
<sequence>MDGLKNNRRRITIMTKEQSKQYEKCFYEESTKKVYKTLKEAKAVTKYANVHRCWMKDGEITAMHYVTDYGEPMCTIKKADQYIMEAIDNGTVGEGKRCQVIV</sequence>
<dbReference type="AlphaFoldDB" id="J9FNT9"/>